<feature type="transmembrane region" description="Helical" evidence="5">
    <location>
        <begin position="137"/>
        <end position="155"/>
    </location>
</feature>
<dbReference type="KEGG" id="clup:CLUP02_11400"/>
<comment type="subcellular location">
    <subcellularLocation>
        <location evidence="1">Membrane</location>
        <topology evidence="1">Multi-pass membrane protein</topology>
    </subcellularLocation>
</comment>
<keyword evidence="4 5" id="KW-0472">Membrane</keyword>
<protein>
    <recommendedName>
        <fullName evidence="8">Protein RTA1</fullName>
    </recommendedName>
</protein>
<dbReference type="GeneID" id="73345378"/>
<dbReference type="PANTHER" id="PTHR31465:SF35">
    <property type="entry name" value="RTA1 DOMAIN PROTEIN-RELATED"/>
    <property type="match status" value="1"/>
</dbReference>
<dbReference type="Proteomes" id="UP000830671">
    <property type="component" value="Chromosome 5"/>
</dbReference>
<feature type="transmembrane region" description="Helical" evidence="5">
    <location>
        <begin position="34"/>
        <end position="54"/>
    </location>
</feature>
<dbReference type="GO" id="GO:0016020">
    <property type="term" value="C:membrane"/>
    <property type="evidence" value="ECO:0007669"/>
    <property type="project" value="UniProtKB-SubCell"/>
</dbReference>
<keyword evidence="3 5" id="KW-1133">Transmembrane helix</keyword>
<evidence type="ECO:0008006" key="8">
    <source>
        <dbReference type="Google" id="ProtNLM"/>
    </source>
</evidence>
<proteinExistence type="predicted"/>
<keyword evidence="2 5" id="KW-0812">Transmembrane</keyword>
<feature type="transmembrane region" description="Helical" evidence="5">
    <location>
        <begin position="175"/>
        <end position="199"/>
    </location>
</feature>
<evidence type="ECO:0000313" key="6">
    <source>
        <dbReference type="EMBL" id="UQC85901.1"/>
    </source>
</evidence>
<feature type="transmembrane region" description="Helical" evidence="5">
    <location>
        <begin position="254"/>
        <end position="274"/>
    </location>
</feature>
<dbReference type="EMBL" id="CP019477">
    <property type="protein sequence ID" value="UQC85901.1"/>
    <property type="molecule type" value="Genomic_DNA"/>
</dbReference>
<feature type="transmembrane region" description="Helical" evidence="5">
    <location>
        <begin position="61"/>
        <end position="80"/>
    </location>
</feature>
<dbReference type="AlphaFoldDB" id="A0A9Q8T080"/>
<evidence type="ECO:0000256" key="2">
    <source>
        <dbReference type="ARBA" id="ARBA00022692"/>
    </source>
</evidence>
<dbReference type="PANTHER" id="PTHR31465">
    <property type="entry name" value="PROTEIN RTA1-RELATED"/>
    <property type="match status" value="1"/>
</dbReference>
<dbReference type="Pfam" id="PF04479">
    <property type="entry name" value="RTA1"/>
    <property type="match status" value="1"/>
</dbReference>
<evidence type="ECO:0000313" key="7">
    <source>
        <dbReference type="Proteomes" id="UP000830671"/>
    </source>
</evidence>
<feature type="transmembrane region" description="Helical" evidence="5">
    <location>
        <begin position="219"/>
        <end position="239"/>
    </location>
</feature>
<sequence>MEFDISKMAGLVLKDISPRTDHKMANDYYKYDPSLPAAIIFTVCFGLSAIGHAFQIVKTRTWYFIPFFIGCLVEIIGYAARAINATETPNWSRGPYIIQALLLLLGPPFYAASIYMIFGRLITLLDAEKHSLIRVKWITKLFLLGDIISIAAQAIGGGSLAGADTKAQRDRGQMIIIIGLAIQIAFFGVFMIVTVLFHYRIKRVPTSRSLSVSTPWPKLLMVLYGTSLLIMVRSLFRVIEYVMGEDGELQSKEVYLYIFDALMMLIVSGVFNWFHPSRIINKSHGEIVPNSDSENQLGNYSMDYRGGVRNDNVSHTTETSHYLRK</sequence>
<gene>
    <name evidence="6" type="ORF">CLUP02_11400</name>
</gene>
<dbReference type="RefSeq" id="XP_049147513.1">
    <property type="nucleotide sequence ID" value="XM_049290368.1"/>
</dbReference>
<evidence type="ECO:0000256" key="5">
    <source>
        <dbReference type="SAM" id="Phobius"/>
    </source>
</evidence>
<organism evidence="6 7">
    <name type="scientific">Colletotrichum lupini</name>
    <dbReference type="NCBI Taxonomy" id="145971"/>
    <lineage>
        <taxon>Eukaryota</taxon>
        <taxon>Fungi</taxon>
        <taxon>Dikarya</taxon>
        <taxon>Ascomycota</taxon>
        <taxon>Pezizomycotina</taxon>
        <taxon>Sordariomycetes</taxon>
        <taxon>Hypocreomycetidae</taxon>
        <taxon>Glomerellales</taxon>
        <taxon>Glomerellaceae</taxon>
        <taxon>Colletotrichum</taxon>
        <taxon>Colletotrichum acutatum species complex</taxon>
    </lineage>
</organism>
<evidence type="ECO:0000256" key="1">
    <source>
        <dbReference type="ARBA" id="ARBA00004141"/>
    </source>
</evidence>
<keyword evidence="7" id="KW-1185">Reference proteome</keyword>
<accession>A0A9Q8T080</accession>
<dbReference type="InterPro" id="IPR007568">
    <property type="entry name" value="RTA1"/>
</dbReference>
<evidence type="ECO:0000256" key="4">
    <source>
        <dbReference type="ARBA" id="ARBA00023136"/>
    </source>
</evidence>
<evidence type="ECO:0000256" key="3">
    <source>
        <dbReference type="ARBA" id="ARBA00022989"/>
    </source>
</evidence>
<reference evidence="6" key="1">
    <citation type="journal article" date="2021" name="Mol. Plant Microbe Interact.">
        <title>Complete Genome Sequence of the Plant-Pathogenic Fungus Colletotrichum lupini.</title>
        <authorList>
            <person name="Baroncelli R."/>
            <person name="Pensec F."/>
            <person name="Da Lio D."/>
            <person name="Boufleur T."/>
            <person name="Vicente I."/>
            <person name="Sarrocco S."/>
            <person name="Picot A."/>
            <person name="Baraldi E."/>
            <person name="Sukno S."/>
            <person name="Thon M."/>
            <person name="Le Floch G."/>
        </authorList>
    </citation>
    <scope>NUCLEOTIDE SEQUENCE</scope>
    <source>
        <strain evidence="6">IMI 504893</strain>
    </source>
</reference>
<name>A0A9Q8T080_9PEZI</name>
<feature type="transmembrane region" description="Helical" evidence="5">
    <location>
        <begin position="100"/>
        <end position="125"/>
    </location>
</feature>